<organism evidence="5 6">
    <name type="scientific">Stylophora pistillata</name>
    <name type="common">Smooth cauliflower coral</name>
    <dbReference type="NCBI Taxonomy" id="50429"/>
    <lineage>
        <taxon>Eukaryota</taxon>
        <taxon>Metazoa</taxon>
        <taxon>Cnidaria</taxon>
        <taxon>Anthozoa</taxon>
        <taxon>Hexacorallia</taxon>
        <taxon>Scleractinia</taxon>
        <taxon>Astrocoeniina</taxon>
        <taxon>Pocilloporidae</taxon>
        <taxon>Stylophora</taxon>
    </lineage>
</organism>
<dbReference type="PANTHER" id="PTHR45716:SF2">
    <property type="entry name" value="BITESIZE, ISOFORM I"/>
    <property type="match status" value="1"/>
</dbReference>
<dbReference type="InterPro" id="IPR043567">
    <property type="entry name" value="SYTL1-5_C2B"/>
</dbReference>
<dbReference type="SUPFAM" id="SSF53300">
    <property type="entry name" value="vWA-like"/>
    <property type="match status" value="2"/>
</dbReference>
<dbReference type="GO" id="GO:0005886">
    <property type="term" value="C:plasma membrane"/>
    <property type="evidence" value="ECO:0007669"/>
    <property type="project" value="TreeGrafter"/>
</dbReference>
<dbReference type="GO" id="GO:0006887">
    <property type="term" value="P:exocytosis"/>
    <property type="evidence" value="ECO:0007669"/>
    <property type="project" value="TreeGrafter"/>
</dbReference>
<sequence length="1124" mass="125701">MDHFARLLPSFPKLFDNNKSETNSEVKPETDQNDSKTQTLPEQEPLVLSRENLAFEEDEKHLEPKDTSADSASSTLETTVELMESETGPDAKELEKEGDNSGISVGQVNGNDVISAEEETRHDENDQGPKMKPVLESISAFALQFMDANAPEIKVDKPQTLFSVATGDSSDTPPEKTPQSPRRHTEHNVTNKLLEKNSLLPEAALTKRRHSDFAVSAPRPVNDELASQDLKKHDSVGAGQSIVRKGSHPDVIRASRGPQWSPSLERKRLDEAKKGKKKDERRKTLAELALEAGYTPNIDTEMPVYQPGSLQVIKADPSKGSSESLLSEHGEEHYNSVPVTGELFVSLRYEMPSKRFEVHVLSANNLSSADAKRSSSDPYVKTYLLPDRRSKRKTKTKKDTLNPHFDEILEYFMGYDELLTRTLHLSVWHKMIGRNCFLGEIKIPMNHFVEAGNSLERPVAKWFNLTEKTDETDGLPSIPCELVLSLKYVTADKVKKKGRTKGELHVHLLEARNLPGMDANGMSDPYCKCLLLPDKKGKTKHKTPVIKRTLNPTFDHKFNYEELSPEDLKERVLEITIYDFDLASSDEFLGGVRLGLGTSSNKWDDSTEDESQIWNTMLSVLCKMSLVWLLALLAAIVPFNDASDRDLLKCKHLDLGLVVDTTKSIRWKNVPYLRRSLKQLIKSFEISADGTHVSLETFANDSNLLNTFKDENFHYTKAMTKLIQKSIGKLSKPTRLDRALFIADQKMFTEENGDRAGVQSVMVLFTDGKSHPRTKDFESAVNSLKEKGVRIIVVAVDKFSTIDRYKAVLHSIGGNNVIYKDDYRDLVTVTEDIKRFIFPPTPCESRVLDVAFLVDRTQSLGIESFRLLRGFLLEIVDTLDVGPNATHTAIILFAKRPTVLNTFKDIDYHSNEALYRLISNISVSLGDRTFIDRALMAANEKLFTEEGGDRPGFPNVLVLMTDGKTNENSTNFSEIFPLLKEKKVHLVAVGIGKEIGENELISIAGNKENVHLVTSIKGLPDLFSKMLNETCSVDGGFSRWGSWSECDVKCGEGRQNRKRTCSNPSPRGYGEDCVSDREEVRPCNEEPCVSGVVESDPGLTGFKLPTLTKSNGLHRITTGGAKPE</sequence>
<dbReference type="FunFam" id="2.20.100.10:FF:000001">
    <property type="entry name" value="semaphorin-5A isoform X1"/>
    <property type="match status" value="1"/>
</dbReference>
<gene>
    <name evidence="5" type="primary">SYTL4</name>
    <name evidence="5" type="ORF">AWC38_SpisGene15669</name>
</gene>
<dbReference type="SMART" id="SM00209">
    <property type="entry name" value="TSP1"/>
    <property type="match status" value="1"/>
</dbReference>
<evidence type="ECO:0000256" key="1">
    <source>
        <dbReference type="ARBA" id="ARBA00023157"/>
    </source>
</evidence>
<dbReference type="OrthoDB" id="10072397at2759"/>
<evidence type="ECO:0000313" key="5">
    <source>
        <dbReference type="EMBL" id="PFX19898.1"/>
    </source>
</evidence>
<dbReference type="Pfam" id="PF00092">
    <property type="entry name" value="VWA"/>
    <property type="match status" value="2"/>
</dbReference>
<dbReference type="PROSITE" id="PS50004">
    <property type="entry name" value="C2"/>
    <property type="match status" value="2"/>
</dbReference>
<dbReference type="InterPro" id="IPR036383">
    <property type="entry name" value="TSP1_rpt_sf"/>
</dbReference>
<dbReference type="InterPro" id="IPR000884">
    <property type="entry name" value="TSP1_rpt"/>
</dbReference>
<feature type="region of interest" description="Disordered" evidence="2">
    <location>
        <begin position="216"/>
        <end position="282"/>
    </location>
</feature>
<feature type="domain" description="C2" evidence="3">
    <location>
        <begin position="339"/>
        <end position="463"/>
    </location>
</feature>
<dbReference type="CDD" id="cd01450">
    <property type="entry name" value="vWFA_subfamily_ECM"/>
    <property type="match status" value="2"/>
</dbReference>
<feature type="compositionally biased region" description="Basic and acidic residues" evidence="2">
    <location>
        <begin position="118"/>
        <end position="129"/>
    </location>
</feature>
<dbReference type="SUPFAM" id="SSF49562">
    <property type="entry name" value="C2 domain (Calcium/lipid-binding domain, CaLB)"/>
    <property type="match status" value="2"/>
</dbReference>
<evidence type="ECO:0000259" key="4">
    <source>
        <dbReference type="PROSITE" id="PS50234"/>
    </source>
</evidence>
<feature type="compositionally biased region" description="Basic and acidic residues" evidence="2">
    <location>
        <begin position="264"/>
        <end position="282"/>
    </location>
</feature>
<dbReference type="Proteomes" id="UP000225706">
    <property type="component" value="Unassembled WGS sequence"/>
</dbReference>
<dbReference type="SMART" id="SM00327">
    <property type="entry name" value="VWA"/>
    <property type="match status" value="2"/>
</dbReference>
<dbReference type="Gene3D" id="2.60.40.150">
    <property type="entry name" value="C2 domain"/>
    <property type="match status" value="2"/>
</dbReference>
<evidence type="ECO:0000313" key="6">
    <source>
        <dbReference type="Proteomes" id="UP000225706"/>
    </source>
</evidence>
<dbReference type="STRING" id="50429.A0A2B4RU99"/>
<dbReference type="GO" id="GO:0070382">
    <property type="term" value="C:exocytic vesicle"/>
    <property type="evidence" value="ECO:0007669"/>
    <property type="project" value="TreeGrafter"/>
</dbReference>
<feature type="compositionally biased region" description="Polar residues" evidence="2">
    <location>
        <begin position="101"/>
        <end position="112"/>
    </location>
</feature>
<dbReference type="InterPro" id="IPR002035">
    <property type="entry name" value="VWF_A"/>
</dbReference>
<feature type="compositionally biased region" description="Polar residues" evidence="2">
    <location>
        <begin position="163"/>
        <end position="180"/>
    </location>
</feature>
<name>A0A2B4RU99_STYPI</name>
<dbReference type="Gene3D" id="3.40.50.410">
    <property type="entry name" value="von Willebrand factor, type A domain"/>
    <property type="match status" value="2"/>
</dbReference>
<keyword evidence="1" id="KW-1015">Disulfide bond</keyword>
<feature type="compositionally biased region" description="Basic and acidic residues" evidence="2">
    <location>
        <begin position="89"/>
        <end position="99"/>
    </location>
</feature>
<dbReference type="Pfam" id="PF00090">
    <property type="entry name" value="TSP_1"/>
    <property type="match status" value="1"/>
</dbReference>
<evidence type="ECO:0000259" key="3">
    <source>
        <dbReference type="PROSITE" id="PS50004"/>
    </source>
</evidence>
<dbReference type="PROSITE" id="PS50234">
    <property type="entry name" value="VWFA"/>
    <property type="match status" value="2"/>
</dbReference>
<feature type="region of interest" description="Disordered" evidence="2">
    <location>
        <begin position="1"/>
        <end position="133"/>
    </location>
</feature>
<dbReference type="InterPro" id="IPR000008">
    <property type="entry name" value="C2_dom"/>
</dbReference>
<dbReference type="SMART" id="SM00239">
    <property type="entry name" value="C2"/>
    <property type="match status" value="2"/>
</dbReference>
<comment type="caution">
    <text evidence="5">The sequence shown here is derived from an EMBL/GenBank/DDBJ whole genome shotgun (WGS) entry which is preliminary data.</text>
</comment>
<dbReference type="SUPFAM" id="SSF82895">
    <property type="entry name" value="TSP-1 type 1 repeat"/>
    <property type="match status" value="1"/>
</dbReference>
<reference evidence="6" key="1">
    <citation type="journal article" date="2017" name="bioRxiv">
        <title>Comparative analysis of the genomes of Stylophora pistillata and Acropora digitifera provides evidence for extensive differences between species of corals.</title>
        <authorList>
            <person name="Voolstra C.R."/>
            <person name="Li Y."/>
            <person name="Liew Y.J."/>
            <person name="Baumgarten S."/>
            <person name="Zoccola D."/>
            <person name="Flot J.-F."/>
            <person name="Tambutte S."/>
            <person name="Allemand D."/>
            <person name="Aranda M."/>
        </authorList>
    </citation>
    <scope>NUCLEOTIDE SEQUENCE [LARGE SCALE GENOMIC DNA]</scope>
</reference>
<feature type="domain" description="VWFA" evidence="4">
    <location>
        <begin position="654"/>
        <end position="833"/>
    </location>
</feature>
<dbReference type="CDD" id="cd04020">
    <property type="entry name" value="C2B_SLP_1-2-3-4"/>
    <property type="match status" value="1"/>
</dbReference>
<dbReference type="PANTHER" id="PTHR45716">
    <property type="entry name" value="BITESIZE, ISOFORM I"/>
    <property type="match status" value="1"/>
</dbReference>
<feature type="compositionally biased region" description="Basic and acidic residues" evidence="2">
    <location>
        <begin position="186"/>
        <end position="195"/>
    </location>
</feature>
<feature type="compositionally biased region" description="Basic and acidic residues" evidence="2">
    <location>
        <begin position="58"/>
        <end position="68"/>
    </location>
</feature>
<protein>
    <submittedName>
        <fullName evidence="5">Synaptotagmin-like protein 4</fullName>
    </submittedName>
</protein>
<feature type="compositionally biased region" description="Polar residues" evidence="2">
    <location>
        <begin position="69"/>
        <end position="78"/>
    </location>
</feature>
<dbReference type="InterPro" id="IPR035892">
    <property type="entry name" value="C2_domain_sf"/>
</dbReference>
<dbReference type="Pfam" id="PF00168">
    <property type="entry name" value="C2"/>
    <property type="match status" value="2"/>
</dbReference>
<dbReference type="InterPro" id="IPR036465">
    <property type="entry name" value="vWFA_dom_sf"/>
</dbReference>
<dbReference type="AlphaFoldDB" id="A0A2B4RU99"/>
<evidence type="ECO:0000256" key="2">
    <source>
        <dbReference type="SAM" id="MobiDB-lite"/>
    </source>
</evidence>
<dbReference type="PRINTS" id="PR00360">
    <property type="entry name" value="C2DOMAIN"/>
</dbReference>
<feature type="compositionally biased region" description="Basic and acidic residues" evidence="2">
    <location>
        <begin position="16"/>
        <end position="34"/>
    </location>
</feature>
<feature type="domain" description="VWFA" evidence="4">
    <location>
        <begin position="849"/>
        <end position="1026"/>
    </location>
</feature>
<feature type="domain" description="C2" evidence="3">
    <location>
        <begin position="478"/>
        <end position="611"/>
    </location>
</feature>
<accession>A0A2B4RU99</accession>
<dbReference type="EMBL" id="LSMT01000339">
    <property type="protein sequence ID" value="PFX19898.1"/>
    <property type="molecule type" value="Genomic_DNA"/>
</dbReference>
<feature type="region of interest" description="Disordered" evidence="2">
    <location>
        <begin position="163"/>
        <end position="196"/>
    </location>
</feature>
<dbReference type="Gene3D" id="2.20.100.10">
    <property type="entry name" value="Thrombospondin type-1 (TSP1) repeat"/>
    <property type="match status" value="1"/>
</dbReference>
<dbReference type="GO" id="GO:0042043">
    <property type="term" value="F:neurexin family protein binding"/>
    <property type="evidence" value="ECO:0007669"/>
    <property type="project" value="TreeGrafter"/>
</dbReference>
<proteinExistence type="predicted"/>
<keyword evidence="6" id="KW-1185">Reference proteome</keyword>
<dbReference type="PROSITE" id="PS50092">
    <property type="entry name" value="TSP1"/>
    <property type="match status" value="1"/>
</dbReference>